<dbReference type="EMBL" id="BAABJO010000021">
    <property type="protein sequence ID" value="GAA5129987.1"/>
    <property type="molecule type" value="Genomic_DNA"/>
</dbReference>
<feature type="region of interest" description="Disordered" evidence="6">
    <location>
        <begin position="88"/>
        <end position="109"/>
    </location>
</feature>
<evidence type="ECO:0000256" key="6">
    <source>
        <dbReference type="SAM" id="MobiDB-lite"/>
    </source>
</evidence>
<comment type="similarity">
    <text evidence="1">In the C-terminal section; belongs to the class-I pyridoxal-phosphate-dependent aminotransferase family.</text>
</comment>
<proteinExistence type="inferred from homology"/>
<dbReference type="SUPFAM" id="SSF46785">
    <property type="entry name" value="Winged helix' DNA-binding domain"/>
    <property type="match status" value="1"/>
</dbReference>
<dbReference type="InterPro" id="IPR036390">
    <property type="entry name" value="WH_DNA-bd_sf"/>
</dbReference>
<dbReference type="SMART" id="SM00345">
    <property type="entry name" value="HTH_GNTR"/>
    <property type="match status" value="1"/>
</dbReference>
<keyword evidence="2" id="KW-0663">Pyridoxal phosphate</keyword>
<keyword evidence="8" id="KW-0808">Transferase</keyword>
<keyword evidence="4" id="KW-0238">DNA-binding</keyword>
<comment type="caution">
    <text evidence="8">The sequence shown here is derived from an EMBL/GenBank/DDBJ whole genome shotgun (WGS) entry which is preliminary data.</text>
</comment>
<feature type="domain" description="HTH gntR-type" evidence="7">
    <location>
        <begin position="28"/>
        <end position="96"/>
    </location>
</feature>
<protein>
    <submittedName>
        <fullName evidence="8">PLP-dependent aminotransferase family protein</fullName>
    </submittedName>
</protein>
<dbReference type="Proteomes" id="UP001500804">
    <property type="component" value="Unassembled WGS sequence"/>
</dbReference>
<evidence type="ECO:0000313" key="8">
    <source>
        <dbReference type="EMBL" id="GAA5129987.1"/>
    </source>
</evidence>
<reference evidence="9" key="1">
    <citation type="journal article" date="2019" name="Int. J. Syst. Evol. Microbiol.">
        <title>The Global Catalogue of Microorganisms (GCM) 10K type strain sequencing project: providing services to taxonomists for standard genome sequencing and annotation.</title>
        <authorList>
            <consortium name="The Broad Institute Genomics Platform"/>
            <consortium name="The Broad Institute Genome Sequencing Center for Infectious Disease"/>
            <person name="Wu L."/>
            <person name="Ma J."/>
        </authorList>
    </citation>
    <scope>NUCLEOTIDE SEQUENCE [LARGE SCALE GENOMIC DNA]</scope>
    <source>
        <strain evidence="9">JCM 18302</strain>
    </source>
</reference>
<dbReference type="Pfam" id="PF00155">
    <property type="entry name" value="Aminotran_1_2"/>
    <property type="match status" value="1"/>
</dbReference>
<name>A0ABP9NPE1_9PSEU</name>
<organism evidence="8 9">
    <name type="scientific">Pseudonocardia adelaidensis</name>
    <dbReference type="NCBI Taxonomy" id="648754"/>
    <lineage>
        <taxon>Bacteria</taxon>
        <taxon>Bacillati</taxon>
        <taxon>Actinomycetota</taxon>
        <taxon>Actinomycetes</taxon>
        <taxon>Pseudonocardiales</taxon>
        <taxon>Pseudonocardiaceae</taxon>
        <taxon>Pseudonocardia</taxon>
    </lineage>
</organism>
<dbReference type="InterPro" id="IPR000524">
    <property type="entry name" value="Tscrpt_reg_HTH_GntR"/>
</dbReference>
<dbReference type="Gene3D" id="1.10.10.10">
    <property type="entry name" value="Winged helix-like DNA-binding domain superfamily/Winged helix DNA-binding domain"/>
    <property type="match status" value="1"/>
</dbReference>
<dbReference type="PANTHER" id="PTHR46577:SF1">
    <property type="entry name" value="HTH-TYPE TRANSCRIPTIONAL REGULATORY PROTEIN GABR"/>
    <property type="match status" value="1"/>
</dbReference>
<evidence type="ECO:0000256" key="1">
    <source>
        <dbReference type="ARBA" id="ARBA00005384"/>
    </source>
</evidence>
<evidence type="ECO:0000256" key="2">
    <source>
        <dbReference type="ARBA" id="ARBA00022898"/>
    </source>
</evidence>
<keyword evidence="9" id="KW-1185">Reference proteome</keyword>
<dbReference type="CDD" id="cd07377">
    <property type="entry name" value="WHTH_GntR"/>
    <property type="match status" value="1"/>
</dbReference>
<gene>
    <name evidence="8" type="ORF">GCM10023320_51310</name>
</gene>
<dbReference type="GO" id="GO:0008483">
    <property type="term" value="F:transaminase activity"/>
    <property type="evidence" value="ECO:0007669"/>
    <property type="project" value="UniProtKB-KW"/>
</dbReference>
<dbReference type="PRINTS" id="PR00035">
    <property type="entry name" value="HTHGNTR"/>
</dbReference>
<dbReference type="InterPro" id="IPR015424">
    <property type="entry name" value="PyrdxlP-dep_Trfase"/>
</dbReference>
<dbReference type="PANTHER" id="PTHR46577">
    <property type="entry name" value="HTH-TYPE TRANSCRIPTIONAL REGULATORY PROTEIN GABR"/>
    <property type="match status" value="1"/>
</dbReference>
<dbReference type="InterPro" id="IPR004839">
    <property type="entry name" value="Aminotransferase_I/II_large"/>
</dbReference>
<evidence type="ECO:0000256" key="3">
    <source>
        <dbReference type="ARBA" id="ARBA00023015"/>
    </source>
</evidence>
<dbReference type="CDD" id="cd00609">
    <property type="entry name" value="AAT_like"/>
    <property type="match status" value="1"/>
</dbReference>
<dbReference type="InterPro" id="IPR051446">
    <property type="entry name" value="HTH_trans_reg/aminotransferase"/>
</dbReference>
<dbReference type="SUPFAM" id="SSF53383">
    <property type="entry name" value="PLP-dependent transferases"/>
    <property type="match status" value="1"/>
</dbReference>
<dbReference type="RefSeq" id="WP_345607881.1">
    <property type="nucleotide sequence ID" value="NZ_BAABJO010000021.1"/>
</dbReference>
<dbReference type="Pfam" id="PF00392">
    <property type="entry name" value="GntR"/>
    <property type="match status" value="1"/>
</dbReference>
<evidence type="ECO:0000259" key="7">
    <source>
        <dbReference type="PROSITE" id="PS50949"/>
    </source>
</evidence>
<evidence type="ECO:0000256" key="4">
    <source>
        <dbReference type="ARBA" id="ARBA00023125"/>
    </source>
</evidence>
<evidence type="ECO:0000256" key="5">
    <source>
        <dbReference type="ARBA" id="ARBA00023163"/>
    </source>
</evidence>
<keyword evidence="3" id="KW-0805">Transcription regulation</keyword>
<keyword evidence="8" id="KW-0032">Aminotransferase</keyword>
<dbReference type="PROSITE" id="PS50949">
    <property type="entry name" value="HTH_GNTR"/>
    <property type="match status" value="1"/>
</dbReference>
<dbReference type="InterPro" id="IPR015421">
    <property type="entry name" value="PyrdxlP-dep_Trfase_major"/>
</dbReference>
<keyword evidence="5" id="KW-0804">Transcription</keyword>
<evidence type="ECO:0000313" key="9">
    <source>
        <dbReference type="Proteomes" id="UP001500804"/>
    </source>
</evidence>
<dbReference type="InterPro" id="IPR036388">
    <property type="entry name" value="WH-like_DNA-bd_sf"/>
</dbReference>
<accession>A0ABP9NPE1</accession>
<sequence>MERVDIERRIGATSFARLLGDWRPPGGRGLAEALADRIRLLVLDGRLPIQTRLPAERELAVAISVSRTTVATSYEALRSTGVLRSRRGAGSWTQLPAGPPDDTGPAPFSPLGGSPLYDLAHAALPAPRAALRAAAAAAVQDLDALLTGHGYDLSGQPALRAAIADRYTASGLPTTPDQVLVTAGGVHGIHLALMVLAGPGDRVLVEHPSYPNALGAVTTRGARPIPVPMAPDPGGGSRWDLDLLTSAVRDAAPRLAYLIPDFQNPTGALLDGEDRARLVELARRTGTTLLIDETLIDLALDGQTVVPVAAHGAADSPLVLSIGSASKTFWGGLRIGWIRTSAAMVRRLAAARAGVDLGGPVLEQLTTARLLADHGSLVASRRRDLLAARDHLLGRLARTFPGWRPSRPGGGLSLWVDLGRPESSRLTGAARRHDVLLAAGPRFGLDGAFERYLRLPFTLGRDRMDDAVDRLAAAWAELDRPGAAVESEPVAVA</sequence>
<dbReference type="Gene3D" id="3.40.640.10">
    <property type="entry name" value="Type I PLP-dependent aspartate aminotransferase-like (Major domain)"/>
    <property type="match status" value="1"/>
</dbReference>